<name>A0ABD2SVM4_9SOLN</name>
<dbReference type="Proteomes" id="UP001627284">
    <property type="component" value="Unassembled WGS sequence"/>
</dbReference>
<evidence type="ECO:0000256" key="1">
    <source>
        <dbReference type="SAM" id="Phobius"/>
    </source>
</evidence>
<comment type="caution">
    <text evidence="2">The sequence shown here is derived from an EMBL/GenBank/DDBJ whole genome shotgun (WGS) entry which is preliminary data.</text>
</comment>
<feature type="transmembrane region" description="Helical" evidence="1">
    <location>
        <begin position="6"/>
        <end position="31"/>
    </location>
</feature>
<sequence>MVSIYILLLFFDRLICNIVFSLCIFKISILLTISRGRKKYEHDYSSDGVSTNLGTDAAQFSCNIVPDESSKPAILKDDKYIGVSVCVESLKDDIYIYIYIYIYCW</sequence>
<dbReference type="AlphaFoldDB" id="A0ABD2SVM4"/>
<dbReference type="EMBL" id="JBJKTR010000013">
    <property type="protein sequence ID" value="KAL3347907.1"/>
    <property type="molecule type" value="Genomic_DNA"/>
</dbReference>
<protein>
    <submittedName>
        <fullName evidence="2">Uncharacterized protein</fullName>
    </submittedName>
</protein>
<keyword evidence="3" id="KW-1185">Reference proteome</keyword>
<proteinExistence type="predicted"/>
<organism evidence="2 3">
    <name type="scientific">Solanum stoloniferum</name>
    <dbReference type="NCBI Taxonomy" id="62892"/>
    <lineage>
        <taxon>Eukaryota</taxon>
        <taxon>Viridiplantae</taxon>
        <taxon>Streptophyta</taxon>
        <taxon>Embryophyta</taxon>
        <taxon>Tracheophyta</taxon>
        <taxon>Spermatophyta</taxon>
        <taxon>Magnoliopsida</taxon>
        <taxon>eudicotyledons</taxon>
        <taxon>Gunneridae</taxon>
        <taxon>Pentapetalae</taxon>
        <taxon>asterids</taxon>
        <taxon>lamiids</taxon>
        <taxon>Solanales</taxon>
        <taxon>Solanaceae</taxon>
        <taxon>Solanoideae</taxon>
        <taxon>Solaneae</taxon>
        <taxon>Solanum</taxon>
    </lineage>
</organism>
<keyword evidence="1" id="KW-1133">Transmembrane helix</keyword>
<gene>
    <name evidence="2" type="ORF">AABB24_021508</name>
</gene>
<evidence type="ECO:0000313" key="2">
    <source>
        <dbReference type="EMBL" id="KAL3347907.1"/>
    </source>
</evidence>
<evidence type="ECO:0000313" key="3">
    <source>
        <dbReference type="Proteomes" id="UP001627284"/>
    </source>
</evidence>
<keyword evidence="1" id="KW-0812">Transmembrane</keyword>
<keyword evidence="1" id="KW-0472">Membrane</keyword>
<reference evidence="2 3" key="1">
    <citation type="submission" date="2024-05" db="EMBL/GenBank/DDBJ databases">
        <title>De novo assembly of an allotetraploid wild potato.</title>
        <authorList>
            <person name="Hosaka A.J."/>
        </authorList>
    </citation>
    <scope>NUCLEOTIDE SEQUENCE [LARGE SCALE GENOMIC DNA]</scope>
    <source>
        <tissue evidence="2">Young leaves</tissue>
    </source>
</reference>
<accession>A0ABD2SVM4</accession>